<evidence type="ECO:0000313" key="2">
    <source>
        <dbReference type="Proteomes" id="UP000618986"/>
    </source>
</evidence>
<name>A0ABR6MK51_MICEC</name>
<accession>A0ABR6MK51</accession>
<comment type="caution">
    <text evidence="1">The sequence shown here is derived from an EMBL/GenBank/DDBJ whole genome shotgun (WGS) entry which is preliminary data.</text>
</comment>
<gene>
    <name evidence="1" type="ORF">FHU28_005610</name>
</gene>
<sequence>MPPRKPLTLDAETVVWANANGPRVASMEAVVGAGPRS</sequence>
<dbReference type="EMBL" id="JACHJC010000001">
    <property type="protein sequence ID" value="MBB5115771.1"/>
    <property type="molecule type" value="Genomic_DNA"/>
</dbReference>
<reference evidence="1 2" key="1">
    <citation type="submission" date="2020-08" db="EMBL/GenBank/DDBJ databases">
        <title>Sequencing the genomes of 1000 actinobacteria strains.</title>
        <authorList>
            <person name="Klenk H.-P."/>
        </authorList>
    </citation>
    <scope>NUCLEOTIDE SEQUENCE [LARGE SCALE GENOMIC DNA]</scope>
    <source>
        <strain evidence="1 2">DSM 43036</strain>
    </source>
</reference>
<protein>
    <submittedName>
        <fullName evidence="1">Uncharacterized protein</fullName>
    </submittedName>
</protein>
<dbReference type="Proteomes" id="UP000618986">
    <property type="component" value="Unassembled WGS sequence"/>
</dbReference>
<keyword evidence="2" id="KW-1185">Reference proteome</keyword>
<evidence type="ECO:0000313" key="1">
    <source>
        <dbReference type="EMBL" id="MBB5115771.1"/>
    </source>
</evidence>
<proteinExistence type="predicted"/>
<organism evidence="1 2">
    <name type="scientific">Micromonospora echinospora</name>
    <name type="common">Micromonospora purpurea</name>
    <dbReference type="NCBI Taxonomy" id="1877"/>
    <lineage>
        <taxon>Bacteria</taxon>
        <taxon>Bacillati</taxon>
        <taxon>Actinomycetota</taxon>
        <taxon>Actinomycetes</taxon>
        <taxon>Micromonosporales</taxon>
        <taxon>Micromonosporaceae</taxon>
        <taxon>Micromonospora</taxon>
    </lineage>
</organism>